<proteinExistence type="predicted"/>
<reference evidence="1" key="1">
    <citation type="submission" date="2021-06" db="EMBL/GenBank/DDBJ databases">
        <authorList>
            <person name="Kallberg Y."/>
            <person name="Tangrot J."/>
            <person name="Rosling A."/>
        </authorList>
    </citation>
    <scope>NUCLEOTIDE SEQUENCE</scope>
    <source>
        <strain evidence="1">IN212</strain>
    </source>
</reference>
<name>A0A9N9JLG7_9GLOM</name>
<dbReference type="EMBL" id="CAJVPZ010057410">
    <property type="protein sequence ID" value="CAG8786846.1"/>
    <property type="molecule type" value="Genomic_DNA"/>
</dbReference>
<gene>
    <name evidence="1" type="ORF">RFULGI_LOCUS16332</name>
</gene>
<feature type="non-terminal residue" evidence="1">
    <location>
        <position position="1"/>
    </location>
</feature>
<dbReference type="AlphaFoldDB" id="A0A9N9JLG7"/>
<accession>A0A9N9JLG7</accession>
<evidence type="ECO:0000313" key="1">
    <source>
        <dbReference type="EMBL" id="CAG8786846.1"/>
    </source>
</evidence>
<keyword evidence="2" id="KW-1185">Reference proteome</keyword>
<comment type="caution">
    <text evidence="1">The sequence shown here is derived from an EMBL/GenBank/DDBJ whole genome shotgun (WGS) entry which is preliminary data.</text>
</comment>
<organism evidence="1 2">
    <name type="scientific">Racocetra fulgida</name>
    <dbReference type="NCBI Taxonomy" id="60492"/>
    <lineage>
        <taxon>Eukaryota</taxon>
        <taxon>Fungi</taxon>
        <taxon>Fungi incertae sedis</taxon>
        <taxon>Mucoromycota</taxon>
        <taxon>Glomeromycotina</taxon>
        <taxon>Glomeromycetes</taxon>
        <taxon>Diversisporales</taxon>
        <taxon>Gigasporaceae</taxon>
        <taxon>Racocetra</taxon>
    </lineage>
</organism>
<feature type="non-terminal residue" evidence="1">
    <location>
        <position position="61"/>
    </location>
</feature>
<dbReference type="OrthoDB" id="2013972at2759"/>
<evidence type="ECO:0000313" key="2">
    <source>
        <dbReference type="Proteomes" id="UP000789396"/>
    </source>
</evidence>
<sequence length="61" mass="7352">ADSYTYQKLEKLPENQDDEYDDLLKTAEKELYESDFYYYLVRVYANKKLVPDNNQTTTTQE</sequence>
<protein>
    <submittedName>
        <fullName evidence="1">19722_t:CDS:1</fullName>
    </submittedName>
</protein>
<dbReference type="Proteomes" id="UP000789396">
    <property type="component" value="Unassembled WGS sequence"/>
</dbReference>